<dbReference type="Proteomes" id="UP001362999">
    <property type="component" value="Unassembled WGS sequence"/>
</dbReference>
<evidence type="ECO:0000256" key="1">
    <source>
        <dbReference type="SAM" id="MobiDB-lite"/>
    </source>
</evidence>
<evidence type="ECO:0000313" key="2">
    <source>
        <dbReference type="EMBL" id="KAK7033364.1"/>
    </source>
</evidence>
<dbReference type="EMBL" id="JAWWNJ010000023">
    <property type="protein sequence ID" value="KAK7033364.1"/>
    <property type="molecule type" value="Genomic_DNA"/>
</dbReference>
<evidence type="ECO:0000313" key="3">
    <source>
        <dbReference type="Proteomes" id="UP001362999"/>
    </source>
</evidence>
<protein>
    <submittedName>
        <fullName evidence="2">Uncharacterized protein</fullName>
    </submittedName>
</protein>
<organism evidence="2 3">
    <name type="scientific">Favolaschia claudopus</name>
    <dbReference type="NCBI Taxonomy" id="2862362"/>
    <lineage>
        <taxon>Eukaryota</taxon>
        <taxon>Fungi</taxon>
        <taxon>Dikarya</taxon>
        <taxon>Basidiomycota</taxon>
        <taxon>Agaricomycotina</taxon>
        <taxon>Agaricomycetes</taxon>
        <taxon>Agaricomycetidae</taxon>
        <taxon>Agaricales</taxon>
        <taxon>Marasmiineae</taxon>
        <taxon>Mycenaceae</taxon>
        <taxon>Favolaschia</taxon>
    </lineage>
</organism>
<reference evidence="2 3" key="1">
    <citation type="journal article" date="2024" name="J Genomics">
        <title>Draft genome sequencing and assembly of Favolaschia claudopus CIRM-BRFM 2984 isolated from oak limbs.</title>
        <authorList>
            <person name="Navarro D."/>
            <person name="Drula E."/>
            <person name="Chaduli D."/>
            <person name="Cazenave R."/>
            <person name="Ahrendt S."/>
            <person name="Wang J."/>
            <person name="Lipzen A."/>
            <person name="Daum C."/>
            <person name="Barry K."/>
            <person name="Grigoriev I.V."/>
            <person name="Favel A."/>
            <person name="Rosso M.N."/>
            <person name="Martin F."/>
        </authorList>
    </citation>
    <scope>NUCLEOTIDE SEQUENCE [LARGE SCALE GENOMIC DNA]</scope>
    <source>
        <strain evidence="2 3">CIRM-BRFM 2984</strain>
    </source>
</reference>
<accession>A0AAW0C342</accession>
<dbReference type="AlphaFoldDB" id="A0AAW0C342"/>
<keyword evidence="3" id="KW-1185">Reference proteome</keyword>
<feature type="region of interest" description="Disordered" evidence="1">
    <location>
        <begin position="1"/>
        <end position="29"/>
    </location>
</feature>
<gene>
    <name evidence="2" type="ORF">R3P38DRAFT_2773778</name>
</gene>
<comment type="caution">
    <text evidence="2">The sequence shown here is derived from an EMBL/GenBank/DDBJ whole genome shotgun (WGS) entry which is preliminary data.</text>
</comment>
<proteinExistence type="predicted"/>
<sequence>MSLPAKGDSPPNTRYKSRGAMRHVMGQNTKSRVAVAGKEGEVVMGMGWIGSGEHRCRQRRCGLASSSSSSSWVLMKASRKLKAASQIGHTKRPLIAGAFSPGTATMSVR</sequence>
<name>A0AAW0C342_9AGAR</name>